<proteinExistence type="predicted"/>
<name>A0AAV4GIP0_9GAST</name>
<sequence length="146" mass="16168">MLKALSRESRLEQMCGGQDISTENDIIPGLDWTQFATLYWTLMPCLDTRSLHRSAPAPSPVNVTRQSPTLLDQQKLNVKLPGVATRAWVEMSYGSGKLRTVSTYTNISVLPPELKYSYAVGEKSKADAAQGKQRLSAANEFSETEM</sequence>
<keyword evidence="2" id="KW-1185">Reference proteome</keyword>
<dbReference type="Proteomes" id="UP000762676">
    <property type="component" value="Unassembled WGS sequence"/>
</dbReference>
<dbReference type="AlphaFoldDB" id="A0AAV4GIP0"/>
<reference evidence="1 2" key="1">
    <citation type="journal article" date="2021" name="Elife">
        <title>Chloroplast acquisition without the gene transfer in kleptoplastic sea slugs, Plakobranchus ocellatus.</title>
        <authorList>
            <person name="Maeda T."/>
            <person name="Takahashi S."/>
            <person name="Yoshida T."/>
            <person name="Shimamura S."/>
            <person name="Takaki Y."/>
            <person name="Nagai Y."/>
            <person name="Toyoda A."/>
            <person name="Suzuki Y."/>
            <person name="Arimoto A."/>
            <person name="Ishii H."/>
            <person name="Satoh N."/>
            <person name="Nishiyama T."/>
            <person name="Hasebe M."/>
            <person name="Maruyama T."/>
            <person name="Minagawa J."/>
            <person name="Obokata J."/>
            <person name="Shigenobu S."/>
        </authorList>
    </citation>
    <scope>NUCLEOTIDE SEQUENCE [LARGE SCALE GENOMIC DNA]</scope>
</reference>
<organism evidence="1 2">
    <name type="scientific">Elysia marginata</name>
    <dbReference type="NCBI Taxonomy" id="1093978"/>
    <lineage>
        <taxon>Eukaryota</taxon>
        <taxon>Metazoa</taxon>
        <taxon>Spiralia</taxon>
        <taxon>Lophotrochozoa</taxon>
        <taxon>Mollusca</taxon>
        <taxon>Gastropoda</taxon>
        <taxon>Heterobranchia</taxon>
        <taxon>Euthyneura</taxon>
        <taxon>Panpulmonata</taxon>
        <taxon>Sacoglossa</taxon>
        <taxon>Placobranchoidea</taxon>
        <taxon>Plakobranchidae</taxon>
        <taxon>Elysia</taxon>
    </lineage>
</organism>
<gene>
    <name evidence="1" type="ORF">ElyMa_006014400</name>
</gene>
<evidence type="ECO:0000313" key="1">
    <source>
        <dbReference type="EMBL" id="GFR84925.1"/>
    </source>
</evidence>
<dbReference type="EMBL" id="BMAT01012060">
    <property type="protein sequence ID" value="GFR84925.1"/>
    <property type="molecule type" value="Genomic_DNA"/>
</dbReference>
<evidence type="ECO:0000313" key="2">
    <source>
        <dbReference type="Proteomes" id="UP000762676"/>
    </source>
</evidence>
<comment type="caution">
    <text evidence="1">The sequence shown here is derived from an EMBL/GenBank/DDBJ whole genome shotgun (WGS) entry which is preliminary data.</text>
</comment>
<accession>A0AAV4GIP0</accession>
<protein>
    <submittedName>
        <fullName evidence="1">Uncharacterized protein</fullName>
    </submittedName>
</protein>